<evidence type="ECO:0000313" key="2">
    <source>
        <dbReference type="Proteomes" id="UP001054945"/>
    </source>
</evidence>
<organism evidence="1 2">
    <name type="scientific">Caerostris extrusa</name>
    <name type="common">Bark spider</name>
    <name type="synonym">Caerostris bankana</name>
    <dbReference type="NCBI Taxonomy" id="172846"/>
    <lineage>
        <taxon>Eukaryota</taxon>
        <taxon>Metazoa</taxon>
        <taxon>Ecdysozoa</taxon>
        <taxon>Arthropoda</taxon>
        <taxon>Chelicerata</taxon>
        <taxon>Arachnida</taxon>
        <taxon>Araneae</taxon>
        <taxon>Araneomorphae</taxon>
        <taxon>Entelegynae</taxon>
        <taxon>Araneoidea</taxon>
        <taxon>Araneidae</taxon>
        <taxon>Caerostris</taxon>
    </lineage>
</organism>
<dbReference type="AlphaFoldDB" id="A0AAV4Y796"/>
<comment type="caution">
    <text evidence="1">The sequence shown here is derived from an EMBL/GenBank/DDBJ whole genome shotgun (WGS) entry which is preliminary data.</text>
</comment>
<sequence>MQNIFDVHVKRKDCSNRVKIRETRGRYSQGLDPQQQGPGKHFVLVLFPYNDLYVTEAALHRTYTQLLRRNVFRQGTYQIENRLSDGTSVYAKRVSSTEMFIIHRSPERRNHRLKMDIQRKTGQMLKKMALKFEDSRLKKDGYLILQDGLPGL</sequence>
<gene>
    <name evidence="1" type="ORF">CEXT_140141</name>
</gene>
<accession>A0AAV4Y796</accession>
<reference evidence="1 2" key="1">
    <citation type="submission" date="2021-06" db="EMBL/GenBank/DDBJ databases">
        <title>Caerostris extrusa draft genome.</title>
        <authorList>
            <person name="Kono N."/>
            <person name="Arakawa K."/>
        </authorList>
    </citation>
    <scope>NUCLEOTIDE SEQUENCE [LARGE SCALE GENOMIC DNA]</scope>
</reference>
<protein>
    <submittedName>
        <fullName evidence="1">Uncharacterized protein</fullName>
    </submittedName>
</protein>
<dbReference type="EMBL" id="BPLR01018754">
    <property type="protein sequence ID" value="GIZ02065.1"/>
    <property type="molecule type" value="Genomic_DNA"/>
</dbReference>
<evidence type="ECO:0000313" key="1">
    <source>
        <dbReference type="EMBL" id="GIZ02065.1"/>
    </source>
</evidence>
<name>A0AAV4Y796_CAEEX</name>
<proteinExistence type="predicted"/>
<keyword evidence="2" id="KW-1185">Reference proteome</keyword>
<dbReference type="Proteomes" id="UP001054945">
    <property type="component" value="Unassembled WGS sequence"/>
</dbReference>